<keyword evidence="2" id="KW-1185">Reference proteome</keyword>
<reference evidence="1" key="2">
    <citation type="submission" date="2022-01" db="EMBL/GenBank/DDBJ databases">
        <authorList>
            <person name="Yamashiro T."/>
            <person name="Shiraishi A."/>
            <person name="Satake H."/>
            <person name="Nakayama K."/>
        </authorList>
    </citation>
    <scope>NUCLEOTIDE SEQUENCE</scope>
</reference>
<comment type="caution">
    <text evidence="1">The sequence shown here is derived from an EMBL/GenBank/DDBJ whole genome shotgun (WGS) entry which is preliminary data.</text>
</comment>
<name>A0ABQ4XTI3_9ASTR</name>
<gene>
    <name evidence="1" type="ORF">Tco_0682711</name>
</gene>
<sequence>MAGLLFRMFRVDRIEFKGTMQGEQLQLENGVVLDEEQLLFIAGRQDNAFDAYVDEPPTMFMAILSVADPIYDEAGLSYDSNILSEVQDHDNCQDIVVCAEHDRQNKVVNESLTAELARHKGQVELYEKRARFELTEREQKIDEQLRIIITDRNYKEESLKKELHYVKMQLNSTINHNKLRIEEVNTLKKEFKHKENRYLEDFLDMKALKEKVENKLFKQDQSLQIVYMLCKPKPYYAEKKMVAIGYKNHLYITKAMQVQSALYNGHEIVKTIHAPAVLHDSEDTLDVAEKTRIGMLEKMKSPLWVDSKIKIAPPDYLKENYLATFTPKRHLTP</sequence>
<dbReference type="EMBL" id="BQNB010009769">
    <property type="protein sequence ID" value="GJS68146.1"/>
    <property type="molecule type" value="Genomic_DNA"/>
</dbReference>
<evidence type="ECO:0000313" key="1">
    <source>
        <dbReference type="EMBL" id="GJS68146.1"/>
    </source>
</evidence>
<accession>A0ABQ4XTI3</accession>
<organism evidence="1 2">
    <name type="scientific">Tanacetum coccineum</name>
    <dbReference type="NCBI Taxonomy" id="301880"/>
    <lineage>
        <taxon>Eukaryota</taxon>
        <taxon>Viridiplantae</taxon>
        <taxon>Streptophyta</taxon>
        <taxon>Embryophyta</taxon>
        <taxon>Tracheophyta</taxon>
        <taxon>Spermatophyta</taxon>
        <taxon>Magnoliopsida</taxon>
        <taxon>eudicotyledons</taxon>
        <taxon>Gunneridae</taxon>
        <taxon>Pentapetalae</taxon>
        <taxon>asterids</taxon>
        <taxon>campanulids</taxon>
        <taxon>Asterales</taxon>
        <taxon>Asteraceae</taxon>
        <taxon>Asteroideae</taxon>
        <taxon>Anthemideae</taxon>
        <taxon>Anthemidinae</taxon>
        <taxon>Tanacetum</taxon>
    </lineage>
</organism>
<protein>
    <submittedName>
        <fullName evidence="1">Uncharacterized protein</fullName>
    </submittedName>
</protein>
<dbReference type="Proteomes" id="UP001151760">
    <property type="component" value="Unassembled WGS sequence"/>
</dbReference>
<proteinExistence type="predicted"/>
<reference evidence="1" key="1">
    <citation type="journal article" date="2022" name="Int. J. Mol. Sci.">
        <title>Draft Genome of Tanacetum Coccineum: Genomic Comparison of Closely Related Tanacetum-Family Plants.</title>
        <authorList>
            <person name="Yamashiro T."/>
            <person name="Shiraishi A."/>
            <person name="Nakayama K."/>
            <person name="Satake H."/>
        </authorList>
    </citation>
    <scope>NUCLEOTIDE SEQUENCE</scope>
</reference>
<evidence type="ECO:0000313" key="2">
    <source>
        <dbReference type="Proteomes" id="UP001151760"/>
    </source>
</evidence>